<evidence type="ECO:0000256" key="3">
    <source>
        <dbReference type="ARBA" id="ARBA00022679"/>
    </source>
</evidence>
<comment type="subcellular location">
    <subcellularLocation>
        <location evidence="1">Endoplasmic reticulum membrane</location>
    </subcellularLocation>
</comment>
<dbReference type="GO" id="GO:0005524">
    <property type="term" value="F:ATP binding"/>
    <property type="evidence" value="ECO:0007669"/>
    <property type="project" value="UniProtKB-KW"/>
</dbReference>
<dbReference type="CDD" id="cd23799">
    <property type="entry name" value="UBCc_UBE2J"/>
    <property type="match status" value="1"/>
</dbReference>
<name>A0A7S1V7Z1_9STRA</name>
<dbReference type="GO" id="GO:0061631">
    <property type="term" value="F:ubiquitin conjugating enzyme activity"/>
    <property type="evidence" value="ECO:0007669"/>
    <property type="project" value="UniProtKB-EC"/>
</dbReference>
<dbReference type="InterPro" id="IPR000608">
    <property type="entry name" value="UBC"/>
</dbReference>
<keyword evidence="8" id="KW-0067">ATP-binding</keyword>
<dbReference type="PROSITE" id="PS50127">
    <property type="entry name" value="UBC_2"/>
    <property type="match status" value="1"/>
</dbReference>
<dbReference type="SMART" id="SM00212">
    <property type="entry name" value="UBCc"/>
    <property type="match status" value="1"/>
</dbReference>
<keyword evidence="4 11" id="KW-0812">Transmembrane</keyword>
<feature type="domain" description="UBC core" evidence="12">
    <location>
        <begin position="5"/>
        <end position="164"/>
    </location>
</feature>
<keyword evidence="3" id="KW-0808">Transferase</keyword>
<evidence type="ECO:0000259" key="12">
    <source>
        <dbReference type="PROSITE" id="PS50127"/>
    </source>
</evidence>
<keyword evidence="6" id="KW-0833">Ubl conjugation pathway</keyword>
<dbReference type="AlphaFoldDB" id="A0A7S1V7Z1"/>
<evidence type="ECO:0000256" key="10">
    <source>
        <dbReference type="ARBA" id="ARBA00023136"/>
    </source>
</evidence>
<evidence type="ECO:0000256" key="9">
    <source>
        <dbReference type="ARBA" id="ARBA00022989"/>
    </source>
</evidence>
<sequence>MATATCAKRLAKELRSLQKDPIKEPVIKAVPNEANILEWHYVVEGSKGTPYEGGFYHGKLLFPKEYPFKAPGIMMCTPSGRFHTNRRLCLSMSDYHPESWNPLWSVGTILQGLVSFMLDSQPTLGSIVTSKSEKRRLARQSLRHNVKDPMFRKLFPEYVELHQQRLRDSGLEEEPTIQNDSVTNSDTMELQGLTTFAAAVIAILSIFFAFKLI</sequence>
<keyword evidence="5" id="KW-0547">Nucleotide-binding</keyword>
<evidence type="ECO:0000256" key="2">
    <source>
        <dbReference type="ARBA" id="ARBA00012486"/>
    </source>
</evidence>
<keyword evidence="9 11" id="KW-1133">Transmembrane helix</keyword>
<proteinExistence type="predicted"/>
<evidence type="ECO:0000313" key="13">
    <source>
        <dbReference type="EMBL" id="CAD9289157.1"/>
    </source>
</evidence>
<dbReference type="GO" id="GO:0005789">
    <property type="term" value="C:endoplasmic reticulum membrane"/>
    <property type="evidence" value="ECO:0007669"/>
    <property type="project" value="UniProtKB-SubCell"/>
</dbReference>
<keyword evidence="10 11" id="KW-0472">Membrane</keyword>
<evidence type="ECO:0000256" key="6">
    <source>
        <dbReference type="ARBA" id="ARBA00022786"/>
    </source>
</evidence>
<evidence type="ECO:0000256" key="11">
    <source>
        <dbReference type="SAM" id="Phobius"/>
    </source>
</evidence>
<dbReference type="InterPro" id="IPR016135">
    <property type="entry name" value="UBQ-conjugating_enzyme/RWD"/>
</dbReference>
<dbReference type="Pfam" id="PF00179">
    <property type="entry name" value="UQ_con"/>
    <property type="match status" value="1"/>
</dbReference>
<evidence type="ECO:0000256" key="4">
    <source>
        <dbReference type="ARBA" id="ARBA00022692"/>
    </source>
</evidence>
<evidence type="ECO:0000256" key="1">
    <source>
        <dbReference type="ARBA" id="ARBA00004586"/>
    </source>
</evidence>
<dbReference type="PANTHER" id="PTHR24067">
    <property type="entry name" value="UBIQUITIN-CONJUGATING ENZYME E2"/>
    <property type="match status" value="1"/>
</dbReference>
<dbReference type="FunFam" id="3.10.110.10:FF:000023">
    <property type="entry name" value="Ubiquitin-conjugating enzyme E2 J2"/>
    <property type="match status" value="1"/>
</dbReference>
<protein>
    <recommendedName>
        <fullName evidence="2">E2 ubiquitin-conjugating enzyme</fullName>
        <ecNumber evidence="2">2.3.2.23</ecNumber>
    </recommendedName>
</protein>
<evidence type="ECO:0000256" key="5">
    <source>
        <dbReference type="ARBA" id="ARBA00022741"/>
    </source>
</evidence>
<dbReference type="EMBL" id="HBGK01030744">
    <property type="protein sequence ID" value="CAD9289157.1"/>
    <property type="molecule type" value="Transcribed_RNA"/>
</dbReference>
<accession>A0A7S1V7Z1</accession>
<feature type="transmembrane region" description="Helical" evidence="11">
    <location>
        <begin position="190"/>
        <end position="210"/>
    </location>
</feature>
<dbReference type="Gene3D" id="3.10.110.10">
    <property type="entry name" value="Ubiquitin Conjugating Enzyme"/>
    <property type="match status" value="1"/>
</dbReference>
<evidence type="ECO:0000256" key="7">
    <source>
        <dbReference type="ARBA" id="ARBA00022824"/>
    </source>
</evidence>
<organism evidence="13">
    <name type="scientific">Grammatophora oceanica</name>
    <dbReference type="NCBI Taxonomy" id="210454"/>
    <lineage>
        <taxon>Eukaryota</taxon>
        <taxon>Sar</taxon>
        <taxon>Stramenopiles</taxon>
        <taxon>Ochrophyta</taxon>
        <taxon>Bacillariophyta</taxon>
        <taxon>Fragilariophyceae</taxon>
        <taxon>Fragilariophycidae</taxon>
        <taxon>Rhabdonematales</taxon>
        <taxon>Grammatophoraceae</taxon>
        <taxon>Grammatophora</taxon>
    </lineage>
</organism>
<dbReference type="EC" id="2.3.2.23" evidence="2"/>
<evidence type="ECO:0000256" key="8">
    <source>
        <dbReference type="ARBA" id="ARBA00022840"/>
    </source>
</evidence>
<keyword evidence="7" id="KW-0256">Endoplasmic reticulum</keyword>
<dbReference type="SUPFAM" id="SSF54495">
    <property type="entry name" value="UBC-like"/>
    <property type="match status" value="1"/>
</dbReference>
<dbReference type="InterPro" id="IPR050113">
    <property type="entry name" value="Ub_conjugating_enzyme"/>
</dbReference>
<gene>
    <name evidence="13" type="ORF">GOCE00092_LOCUS16038</name>
</gene>
<reference evidence="13" key="1">
    <citation type="submission" date="2021-01" db="EMBL/GenBank/DDBJ databases">
        <authorList>
            <person name="Corre E."/>
            <person name="Pelletier E."/>
            <person name="Niang G."/>
            <person name="Scheremetjew M."/>
            <person name="Finn R."/>
            <person name="Kale V."/>
            <person name="Holt S."/>
            <person name="Cochrane G."/>
            <person name="Meng A."/>
            <person name="Brown T."/>
            <person name="Cohen L."/>
        </authorList>
    </citation>
    <scope>NUCLEOTIDE SEQUENCE</scope>
    <source>
        <strain evidence="13">CCMP 410</strain>
    </source>
</reference>